<feature type="domain" description="PH" evidence="2">
    <location>
        <begin position="342"/>
        <end position="453"/>
    </location>
</feature>
<dbReference type="Pfam" id="PF23074">
    <property type="entry name" value="PH_FT_N"/>
    <property type="match status" value="1"/>
</dbReference>
<organism evidence="3 4">
    <name type="scientific">Hyaloscypha variabilis (strain UAMH 11265 / GT02V1 / F)</name>
    <name type="common">Meliniomyces variabilis</name>
    <dbReference type="NCBI Taxonomy" id="1149755"/>
    <lineage>
        <taxon>Eukaryota</taxon>
        <taxon>Fungi</taxon>
        <taxon>Dikarya</taxon>
        <taxon>Ascomycota</taxon>
        <taxon>Pezizomycotina</taxon>
        <taxon>Leotiomycetes</taxon>
        <taxon>Helotiales</taxon>
        <taxon>Hyaloscyphaceae</taxon>
        <taxon>Hyaloscypha</taxon>
        <taxon>Hyaloscypha variabilis</taxon>
    </lineage>
</organism>
<dbReference type="EMBL" id="KZ613937">
    <property type="protein sequence ID" value="PMD48726.1"/>
    <property type="molecule type" value="Genomic_DNA"/>
</dbReference>
<evidence type="ECO:0000313" key="3">
    <source>
        <dbReference type="EMBL" id="PMD48726.1"/>
    </source>
</evidence>
<dbReference type="InterPro" id="IPR057082">
    <property type="entry name" value="PH_C"/>
</dbReference>
<dbReference type="Proteomes" id="UP000235786">
    <property type="component" value="Unassembled WGS sequence"/>
</dbReference>
<proteinExistence type="predicted"/>
<reference evidence="3 4" key="1">
    <citation type="submission" date="2016-04" db="EMBL/GenBank/DDBJ databases">
        <title>A degradative enzymes factory behind the ericoid mycorrhizal symbiosis.</title>
        <authorList>
            <consortium name="DOE Joint Genome Institute"/>
            <person name="Martino E."/>
            <person name="Morin E."/>
            <person name="Grelet G."/>
            <person name="Kuo A."/>
            <person name="Kohler A."/>
            <person name="Daghino S."/>
            <person name="Barry K."/>
            <person name="Choi C."/>
            <person name="Cichocki N."/>
            <person name="Clum A."/>
            <person name="Copeland A."/>
            <person name="Hainaut M."/>
            <person name="Haridas S."/>
            <person name="Labutti K."/>
            <person name="Lindquist E."/>
            <person name="Lipzen A."/>
            <person name="Khouja H.-R."/>
            <person name="Murat C."/>
            <person name="Ohm R."/>
            <person name="Olson A."/>
            <person name="Spatafora J."/>
            <person name="Veneault-Fourrey C."/>
            <person name="Henrissat B."/>
            <person name="Grigoriev I."/>
            <person name="Martin F."/>
            <person name="Perotto S."/>
        </authorList>
    </citation>
    <scope>NUCLEOTIDE SEQUENCE [LARGE SCALE GENOMIC DNA]</scope>
    <source>
        <strain evidence="3 4">F</strain>
    </source>
</reference>
<protein>
    <submittedName>
        <fullName evidence="3">Uncharacterized protein</fullName>
    </submittedName>
</protein>
<keyword evidence="4" id="KW-1185">Reference proteome</keyword>
<dbReference type="Pfam" id="PF23076">
    <property type="entry name" value="PH_FT_C"/>
    <property type="match status" value="1"/>
</dbReference>
<evidence type="ECO:0000259" key="1">
    <source>
        <dbReference type="Pfam" id="PF23074"/>
    </source>
</evidence>
<name>A0A2J6SD88_HYAVF</name>
<gene>
    <name evidence="3" type="ORF">L207DRAFT_505773</name>
</gene>
<evidence type="ECO:0000313" key="4">
    <source>
        <dbReference type="Proteomes" id="UP000235786"/>
    </source>
</evidence>
<feature type="domain" description="PH" evidence="1">
    <location>
        <begin position="217"/>
        <end position="336"/>
    </location>
</feature>
<dbReference type="AlphaFoldDB" id="A0A2J6SD88"/>
<sequence length="472" mass="55181">MEELSGCWREAERADKTAEGLIRLRTILDLEFYDQISAVLREVETTSRLLRDLYDLFPIYRSRVPIIVYYLNVILPSLQRTLKEMKLYLEHENLPARTQWSLMSDRLNQQGGMTLAARFVMYVELLVQLVRLLSRSPLYDPTSLELLRLRHLRLRTLQHISAPPGPGQPHVAATRPSEAALERRHWAEKIFDEQPHSTTGLRHRRETQCFGPLMVESRLGIASGSKALFKLPFEKNRVSVTCFLAPDGPDMTRLLCRWIDRYNNPMYSCFGVQELCIRRKGSSLQFRRWSPARDHPALWLVLFFKTWEKMVLFHAAFGALKARCPMTINRTTDDLVLAGETKRFQGKILDDGYEHSLTVLQDRKCGGLRLYAAVRSGDLKKCPVWTAFVTHQSESPRWMERRSKHRIWLRDIHPYVFCDNYKKRHQFKRDGEFEIYFVNEEAATAFEEVFRGESETESIADHHDDDHEDHGD</sequence>
<evidence type="ECO:0000259" key="2">
    <source>
        <dbReference type="Pfam" id="PF23076"/>
    </source>
</evidence>
<dbReference type="OrthoDB" id="5345571at2759"/>
<dbReference type="InterPro" id="IPR057081">
    <property type="entry name" value="PH_N"/>
</dbReference>
<accession>A0A2J6SD88</accession>